<dbReference type="InterPro" id="IPR036909">
    <property type="entry name" value="Cyt_c-like_dom_sf"/>
</dbReference>
<keyword evidence="10" id="KW-1185">Reference proteome</keyword>
<dbReference type="eggNOG" id="COG3474">
    <property type="taxonomic scope" value="Bacteria"/>
</dbReference>
<feature type="domain" description="Cytochrome c" evidence="8">
    <location>
        <begin position="28"/>
        <end position="138"/>
    </location>
</feature>
<dbReference type="GO" id="GO:0020037">
    <property type="term" value="F:heme binding"/>
    <property type="evidence" value="ECO:0007669"/>
    <property type="project" value="InterPro"/>
</dbReference>
<reference evidence="9 10" key="1">
    <citation type="journal article" date="2013" name="Genome Announc.">
        <title>Draft Genome Sequence of an Alphaproteobacterium, Caenispirillum salinarum AK4(T), Isolated from a Solar Saltern.</title>
        <authorList>
            <person name="Khatri I."/>
            <person name="Singh A."/>
            <person name="Korpole S."/>
            <person name="Pinnaka A.K."/>
            <person name="Subramanian S."/>
        </authorList>
    </citation>
    <scope>NUCLEOTIDE SEQUENCE [LARGE SCALE GENOMIC DNA]</scope>
    <source>
        <strain evidence="9 10">AK4</strain>
    </source>
</reference>
<feature type="signal peptide" evidence="7">
    <location>
        <begin position="1"/>
        <end position="25"/>
    </location>
</feature>
<dbReference type="PANTHER" id="PTHR11961">
    <property type="entry name" value="CYTOCHROME C"/>
    <property type="match status" value="1"/>
</dbReference>
<dbReference type="EMBL" id="ANHY01000008">
    <property type="protein sequence ID" value="EKV30517.1"/>
    <property type="molecule type" value="Genomic_DNA"/>
</dbReference>
<dbReference type="PROSITE" id="PS51007">
    <property type="entry name" value="CYTC"/>
    <property type="match status" value="1"/>
</dbReference>
<proteinExistence type="predicted"/>
<sequence length="141" mass="15184">MRKSTLFAAAAALAVGAVTATGAHAQDGDAANGEKLSKRCIACHTFEKGGARKVGPNLWNIMDRGVAASEDFNYSDGLTAAAEKVESWDDEAMMAYLEDTTAWLREVTGDSGVRSKMTFKLPKEEDRRDVIAYMKTLSEGS</sequence>
<dbReference type="AlphaFoldDB" id="K9GYZ1"/>
<accession>K9GYZ1</accession>
<organism evidence="9 10">
    <name type="scientific">Caenispirillum salinarum AK4</name>
    <dbReference type="NCBI Taxonomy" id="1238182"/>
    <lineage>
        <taxon>Bacteria</taxon>
        <taxon>Pseudomonadati</taxon>
        <taxon>Pseudomonadota</taxon>
        <taxon>Alphaproteobacteria</taxon>
        <taxon>Rhodospirillales</taxon>
        <taxon>Novispirillaceae</taxon>
        <taxon>Caenispirillum</taxon>
    </lineage>
</organism>
<keyword evidence="1" id="KW-0813">Transport</keyword>
<keyword evidence="5 6" id="KW-0408">Iron</keyword>
<evidence type="ECO:0000256" key="7">
    <source>
        <dbReference type="SAM" id="SignalP"/>
    </source>
</evidence>
<evidence type="ECO:0000256" key="6">
    <source>
        <dbReference type="PROSITE-ProRule" id="PRU00433"/>
    </source>
</evidence>
<dbReference type="STRING" id="1238182.C882_4476"/>
<keyword evidence="4" id="KW-0249">Electron transport</keyword>
<comment type="caution">
    <text evidence="9">The sequence shown here is derived from an EMBL/GenBank/DDBJ whole genome shotgun (WGS) entry which is preliminary data.</text>
</comment>
<dbReference type="OrthoDB" id="9805828at2"/>
<evidence type="ECO:0000256" key="5">
    <source>
        <dbReference type="ARBA" id="ARBA00023004"/>
    </source>
</evidence>
<dbReference type="Gene3D" id="1.10.760.10">
    <property type="entry name" value="Cytochrome c-like domain"/>
    <property type="match status" value="1"/>
</dbReference>
<evidence type="ECO:0000256" key="3">
    <source>
        <dbReference type="ARBA" id="ARBA00022723"/>
    </source>
</evidence>
<evidence type="ECO:0000256" key="1">
    <source>
        <dbReference type="ARBA" id="ARBA00022448"/>
    </source>
</evidence>
<dbReference type="GO" id="GO:0046872">
    <property type="term" value="F:metal ion binding"/>
    <property type="evidence" value="ECO:0007669"/>
    <property type="project" value="UniProtKB-KW"/>
</dbReference>
<dbReference type="RefSeq" id="WP_009540584.1">
    <property type="nucleotide sequence ID" value="NZ_ANHY01000008.1"/>
</dbReference>
<keyword evidence="7" id="KW-0732">Signal</keyword>
<dbReference type="InterPro" id="IPR009056">
    <property type="entry name" value="Cyt_c-like_dom"/>
</dbReference>
<keyword evidence="2 6" id="KW-0349">Heme</keyword>
<keyword evidence="3 6" id="KW-0479">Metal-binding</keyword>
<evidence type="ECO:0000313" key="9">
    <source>
        <dbReference type="EMBL" id="EKV30517.1"/>
    </source>
</evidence>
<dbReference type="PRINTS" id="PR00604">
    <property type="entry name" value="CYTCHRMECIAB"/>
</dbReference>
<dbReference type="Proteomes" id="UP000009881">
    <property type="component" value="Unassembled WGS sequence"/>
</dbReference>
<evidence type="ECO:0000256" key="4">
    <source>
        <dbReference type="ARBA" id="ARBA00022982"/>
    </source>
</evidence>
<evidence type="ECO:0000313" key="10">
    <source>
        <dbReference type="Proteomes" id="UP000009881"/>
    </source>
</evidence>
<dbReference type="GO" id="GO:0009055">
    <property type="term" value="F:electron transfer activity"/>
    <property type="evidence" value="ECO:0007669"/>
    <property type="project" value="InterPro"/>
</dbReference>
<feature type="chain" id="PRO_5003931377" evidence="7">
    <location>
        <begin position="26"/>
        <end position="141"/>
    </location>
</feature>
<evidence type="ECO:0000256" key="2">
    <source>
        <dbReference type="ARBA" id="ARBA00022617"/>
    </source>
</evidence>
<dbReference type="InterPro" id="IPR002327">
    <property type="entry name" value="Cyt_c_1A/1B"/>
</dbReference>
<protein>
    <submittedName>
        <fullName evidence="9">Cytochrome c, class I</fullName>
    </submittedName>
</protein>
<gene>
    <name evidence="9" type="ORF">C882_4476</name>
</gene>
<dbReference type="Pfam" id="PF00034">
    <property type="entry name" value="Cytochrom_C"/>
    <property type="match status" value="1"/>
</dbReference>
<evidence type="ECO:0000259" key="8">
    <source>
        <dbReference type="PROSITE" id="PS51007"/>
    </source>
</evidence>
<dbReference type="SUPFAM" id="SSF46626">
    <property type="entry name" value="Cytochrome c"/>
    <property type="match status" value="1"/>
</dbReference>
<name>K9GYZ1_9PROT</name>